<dbReference type="OMA" id="YFGSADQ"/>
<keyword evidence="2" id="KW-0560">Oxidoreductase</keyword>
<dbReference type="PANTHER" id="PTHR47706:SF9">
    <property type="entry name" value="NMRA-LIKE DOMAIN-CONTAINING PROTEIN-RELATED"/>
    <property type="match status" value="1"/>
</dbReference>
<dbReference type="InterPro" id="IPR051609">
    <property type="entry name" value="NmrA/Isoflavone_reductase-like"/>
</dbReference>
<dbReference type="Pfam" id="PF05368">
    <property type="entry name" value="NmrA"/>
    <property type="match status" value="1"/>
</dbReference>
<evidence type="ECO:0000313" key="5">
    <source>
        <dbReference type="Proteomes" id="UP000008141"/>
    </source>
</evidence>
<dbReference type="KEGG" id="cvr:CHLNCDRAFT_133246"/>
<evidence type="ECO:0000256" key="2">
    <source>
        <dbReference type="ARBA" id="ARBA00023002"/>
    </source>
</evidence>
<dbReference type="PANTHER" id="PTHR47706">
    <property type="entry name" value="NMRA-LIKE FAMILY PROTEIN"/>
    <property type="match status" value="1"/>
</dbReference>
<dbReference type="Proteomes" id="UP000008141">
    <property type="component" value="Unassembled WGS sequence"/>
</dbReference>
<evidence type="ECO:0000313" key="4">
    <source>
        <dbReference type="EMBL" id="EFN60033.1"/>
    </source>
</evidence>
<keyword evidence="5" id="KW-1185">Reference proteome</keyword>
<dbReference type="AlphaFoldDB" id="E1Z2P4"/>
<keyword evidence="1" id="KW-0521">NADP</keyword>
<evidence type="ECO:0000256" key="1">
    <source>
        <dbReference type="ARBA" id="ARBA00022857"/>
    </source>
</evidence>
<dbReference type="Gene3D" id="3.40.50.720">
    <property type="entry name" value="NAD(P)-binding Rossmann-like Domain"/>
    <property type="match status" value="1"/>
</dbReference>
<evidence type="ECO:0000259" key="3">
    <source>
        <dbReference type="Pfam" id="PF05368"/>
    </source>
</evidence>
<name>E1Z2P4_CHLVA</name>
<organism evidence="5">
    <name type="scientific">Chlorella variabilis</name>
    <name type="common">Green alga</name>
    <dbReference type="NCBI Taxonomy" id="554065"/>
    <lineage>
        <taxon>Eukaryota</taxon>
        <taxon>Viridiplantae</taxon>
        <taxon>Chlorophyta</taxon>
        <taxon>core chlorophytes</taxon>
        <taxon>Trebouxiophyceae</taxon>
        <taxon>Chlorellales</taxon>
        <taxon>Chlorellaceae</taxon>
        <taxon>Chlorella clade</taxon>
        <taxon>Chlorella</taxon>
    </lineage>
</organism>
<dbReference type="GO" id="GO:0016491">
    <property type="term" value="F:oxidoreductase activity"/>
    <property type="evidence" value="ECO:0007669"/>
    <property type="project" value="UniProtKB-KW"/>
</dbReference>
<dbReference type="InterPro" id="IPR036291">
    <property type="entry name" value="NAD(P)-bd_dom_sf"/>
</dbReference>
<dbReference type="InParanoid" id="E1Z2P4"/>
<reference evidence="4 5" key="1">
    <citation type="journal article" date="2010" name="Plant Cell">
        <title>The Chlorella variabilis NC64A genome reveals adaptation to photosymbiosis, coevolution with viruses, and cryptic sex.</title>
        <authorList>
            <person name="Blanc G."/>
            <person name="Duncan G."/>
            <person name="Agarkova I."/>
            <person name="Borodovsky M."/>
            <person name="Gurnon J."/>
            <person name="Kuo A."/>
            <person name="Lindquist E."/>
            <person name="Lucas S."/>
            <person name="Pangilinan J."/>
            <person name="Polle J."/>
            <person name="Salamov A."/>
            <person name="Terry A."/>
            <person name="Yamada T."/>
            <person name="Dunigan D.D."/>
            <person name="Grigoriev I.V."/>
            <person name="Claverie J.M."/>
            <person name="Van Etten J.L."/>
        </authorList>
    </citation>
    <scope>NUCLEOTIDE SEQUENCE [LARGE SCALE GENOMIC DNA]</scope>
    <source>
        <strain evidence="4 5">NC64A</strain>
    </source>
</reference>
<dbReference type="FunCoup" id="E1Z2P4">
    <property type="interactions" value="288"/>
</dbReference>
<dbReference type="InterPro" id="IPR008030">
    <property type="entry name" value="NmrA-like"/>
</dbReference>
<accession>E1Z2P4</accession>
<dbReference type="eggNOG" id="ENOG502RVHR">
    <property type="taxonomic scope" value="Eukaryota"/>
</dbReference>
<dbReference type="SUPFAM" id="SSF51735">
    <property type="entry name" value="NAD(P)-binding Rossmann-fold domains"/>
    <property type="match status" value="1"/>
</dbReference>
<sequence>MTVVLVAGAAGGLGHRTALAAARLPGTTVRGLVRTLSPSDPGKQKALEALKAAGVELAEGDLLQPGTLGPAVAGVDVVVSCVMGDEAAMVDGQANLLNAAKDAGFVASTFSMNLFALDPAVHFMIAPRRRFADILKDSGVPYLHISLGAFTEVFWGFFGLYCHEDGTLRYYGSPDQKLDVTTYQDTAEYTARAAIDPEATGILEFAGDQASEWSAVSINDVAAAYKEVYGKELPTKCLGSTADLAAEASRRFQADPSAWPMYIPLMYQRVMFDGSAKLHHVANNRYPDVHPTDMRSFLRQHPDLAAVAWWPGAPLPPEYYRK</sequence>
<dbReference type="RefSeq" id="XP_005852135.1">
    <property type="nucleotide sequence ID" value="XM_005852073.1"/>
</dbReference>
<dbReference type="OrthoDB" id="419598at2759"/>
<dbReference type="STRING" id="554065.E1Z2P4"/>
<feature type="domain" description="NmrA-like" evidence="3">
    <location>
        <begin position="3"/>
        <end position="233"/>
    </location>
</feature>
<dbReference type="EMBL" id="GL433835">
    <property type="protein sequence ID" value="EFN60033.1"/>
    <property type="molecule type" value="Genomic_DNA"/>
</dbReference>
<protein>
    <recommendedName>
        <fullName evidence="3">NmrA-like domain-containing protein</fullName>
    </recommendedName>
</protein>
<dbReference type="Gene3D" id="3.90.25.10">
    <property type="entry name" value="UDP-galactose 4-epimerase, domain 1"/>
    <property type="match status" value="1"/>
</dbReference>
<dbReference type="GeneID" id="17359602"/>
<gene>
    <name evidence="4" type="ORF">CHLNCDRAFT_133246</name>
</gene>
<proteinExistence type="predicted"/>